<name>A0A3R9NJC7_9BACT</name>
<keyword evidence="6" id="KW-1185">Reference proteome</keyword>
<dbReference type="AlphaFoldDB" id="A0A3R9NJC7"/>
<dbReference type="InterPro" id="IPR003715">
    <property type="entry name" value="Poly_export_N"/>
</dbReference>
<feature type="compositionally biased region" description="Gly residues" evidence="2">
    <location>
        <begin position="109"/>
        <end position="126"/>
    </location>
</feature>
<protein>
    <submittedName>
        <fullName evidence="5">Polysaccharide export protein EpsE</fullName>
    </submittedName>
</protein>
<dbReference type="Pfam" id="PF02563">
    <property type="entry name" value="Poly_export"/>
    <property type="match status" value="1"/>
</dbReference>
<dbReference type="RefSeq" id="WP_125425457.1">
    <property type="nucleotide sequence ID" value="NZ_RWIS01000001.1"/>
</dbReference>
<dbReference type="EMBL" id="RWIS01000001">
    <property type="protein sequence ID" value="RSK37126.1"/>
    <property type="molecule type" value="Genomic_DNA"/>
</dbReference>
<feature type="domain" description="Polysaccharide export protein N-terminal" evidence="4">
    <location>
        <begin position="58"/>
        <end position="182"/>
    </location>
</feature>
<feature type="region of interest" description="Disordered" evidence="2">
    <location>
        <begin position="101"/>
        <end position="126"/>
    </location>
</feature>
<reference evidence="5 6" key="1">
    <citation type="submission" date="2018-12" db="EMBL/GenBank/DDBJ databases">
        <authorList>
            <person name="Feng G."/>
            <person name="Zhu H."/>
        </authorList>
    </citation>
    <scope>NUCLEOTIDE SEQUENCE [LARGE SCALE GENOMIC DNA]</scope>
    <source>
        <strain evidence="5 6">9PBR-2</strain>
    </source>
</reference>
<dbReference type="PANTHER" id="PTHR33619:SF3">
    <property type="entry name" value="POLYSACCHARIDE EXPORT PROTEIN GFCE-RELATED"/>
    <property type="match status" value="1"/>
</dbReference>
<keyword evidence="1" id="KW-0732">Signal</keyword>
<comment type="caution">
    <text evidence="5">The sequence shown here is derived from an EMBL/GenBank/DDBJ whole genome shotgun (WGS) entry which is preliminary data.</text>
</comment>
<dbReference type="InterPro" id="IPR049712">
    <property type="entry name" value="Poly_export"/>
</dbReference>
<evidence type="ECO:0000256" key="1">
    <source>
        <dbReference type="ARBA" id="ARBA00022729"/>
    </source>
</evidence>
<evidence type="ECO:0000313" key="5">
    <source>
        <dbReference type="EMBL" id="RSK37126.1"/>
    </source>
</evidence>
<organism evidence="5 6">
    <name type="scientific">Hymenobacter metallilatus</name>
    <dbReference type="NCBI Taxonomy" id="2493666"/>
    <lineage>
        <taxon>Bacteria</taxon>
        <taxon>Pseudomonadati</taxon>
        <taxon>Bacteroidota</taxon>
        <taxon>Cytophagia</taxon>
        <taxon>Cytophagales</taxon>
        <taxon>Hymenobacteraceae</taxon>
        <taxon>Hymenobacter</taxon>
    </lineage>
</organism>
<proteinExistence type="predicted"/>
<dbReference type="PANTHER" id="PTHR33619">
    <property type="entry name" value="POLYSACCHARIDE EXPORT PROTEIN GFCE-RELATED"/>
    <property type="match status" value="1"/>
</dbReference>
<dbReference type="Proteomes" id="UP000280066">
    <property type="component" value="Unassembled WGS sequence"/>
</dbReference>
<gene>
    <name evidence="5" type="ORF">EI290_00210</name>
</gene>
<dbReference type="GO" id="GO:0015159">
    <property type="term" value="F:polysaccharide transmembrane transporter activity"/>
    <property type="evidence" value="ECO:0007669"/>
    <property type="project" value="InterPro"/>
</dbReference>
<dbReference type="OrthoDB" id="1466931at2"/>
<dbReference type="Gene3D" id="3.10.560.10">
    <property type="entry name" value="Outer membrane lipoprotein wza domain like"/>
    <property type="match status" value="1"/>
</dbReference>
<evidence type="ECO:0000313" key="6">
    <source>
        <dbReference type="Proteomes" id="UP000280066"/>
    </source>
</evidence>
<sequence length="315" mass="34018">MQNFPFRRFLSLWLVCLPIVLLLDSCSASRIQQQNILFRTDGAGQMDTAQLRNVVNRAERNYLIQANDYLEVHVYTNNGERILDPNGELLFGTPSGAMGGASGISRQTTGGGGGGRTTAGGGARGGSGQVGSTEFLVQHDGLVKLPLVNYQKLAGLTLLQADSLLQIKYTEFYKDVFVTTRVTNNRIIVLGASSGGAGQVIQMNNDNMNLLEILAAAGGIDGAAAGTTGQSRVGRADNIRLIRGSLKNPQVQIIDLTTIDGMRRANLQVEPNDIVYVEPIRRPFYERLQEVTPLFTLIASVASLASAVYFISNIR</sequence>
<evidence type="ECO:0000259" key="4">
    <source>
        <dbReference type="Pfam" id="PF02563"/>
    </source>
</evidence>
<evidence type="ECO:0000256" key="2">
    <source>
        <dbReference type="SAM" id="MobiDB-lite"/>
    </source>
</evidence>
<feature type="transmembrane region" description="Helical" evidence="3">
    <location>
        <begin position="291"/>
        <end position="311"/>
    </location>
</feature>
<keyword evidence="3" id="KW-0472">Membrane</keyword>
<evidence type="ECO:0000256" key="3">
    <source>
        <dbReference type="SAM" id="Phobius"/>
    </source>
</evidence>
<keyword evidence="3" id="KW-1133">Transmembrane helix</keyword>
<keyword evidence="3" id="KW-0812">Transmembrane</keyword>
<accession>A0A3R9NJC7</accession>